<accession>A0A5J4Q2L8</accession>
<dbReference type="EMBL" id="SNRY01005359">
    <property type="protein sequence ID" value="KAA6315164.1"/>
    <property type="molecule type" value="Genomic_DNA"/>
</dbReference>
<feature type="non-terminal residue" evidence="2">
    <location>
        <position position="1"/>
    </location>
</feature>
<feature type="transmembrane region" description="Helical" evidence="1">
    <location>
        <begin position="41"/>
        <end position="60"/>
    </location>
</feature>
<reference evidence="2" key="1">
    <citation type="submission" date="2019-03" db="EMBL/GenBank/DDBJ databases">
        <title>Single cell metagenomics reveals metabolic interactions within the superorganism composed of flagellate Streblomastix strix and complex community of Bacteroidetes bacteria on its surface.</title>
        <authorList>
            <person name="Treitli S.C."/>
            <person name="Kolisko M."/>
            <person name="Husnik F."/>
            <person name="Keeling P."/>
            <person name="Hampl V."/>
        </authorList>
    </citation>
    <scope>NUCLEOTIDE SEQUENCE</scope>
    <source>
        <strain evidence="2">STM</strain>
    </source>
</reference>
<gene>
    <name evidence="2" type="ORF">EZS27_034338</name>
</gene>
<dbReference type="AlphaFoldDB" id="A0A5J4Q2L8"/>
<organism evidence="2">
    <name type="scientific">termite gut metagenome</name>
    <dbReference type="NCBI Taxonomy" id="433724"/>
    <lineage>
        <taxon>unclassified sequences</taxon>
        <taxon>metagenomes</taxon>
        <taxon>organismal metagenomes</taxon>
    </lineage>
</organism>
<proteinExistence type="predicted"/>
<comment type="caution">
    <text evidence="2">The sequence shown here is derived from an EMBL/GenBank/DDBJ whole genome shotgun (WGS) entry which is preliminary data.</text>
</comment>
<protein>
    <submittedName>
        <fullName evidence="2">Uncharacterized protein</fullName>
    </submittedName>
</protein>
<sequence>FKITNISQVLLNYRVVGDLSTKRIGENFKFNYKARIKNLSIRYFFLDMFSIIIIIMYCFIPKKIVAIAYSSENN</sequence>
<keyword evidence="1" id="KW-0812">Transmembrane</keyword>
<name>A0A5J4Q2L8_9ZZZZ</name>
<evidence type="ECO:0000313" key="2">
    <source>
        <dbReference type="EMBL" id="KAA6315164.1"/>
    </source>
</evidence>
<keyword evidence="1" id="KW-1133">Transmembrane helix</keyword>
<evidence type="ECO:0000256" key="1">
    <source>
        <dbReference type="SAM" id="Phobius"/>
    </source>
</evidence>
<keyword evidence="1" id="KW-0472">Membrane</keyword>